<keyword evidence="1" id="KW-0963">Cytoplasm</keyword>
<dbReference type="Gene3D" id="3.90.550.10">
    <property type="entry name" value="Spore Coat Polysaccharide Biosynthesis Protein SpsA, Chain A"/>
    <property type="match status" value="1"/>
</dbReference>
<dbReference type="SUPFAM" id="SSF53448">
    <property type="entry name" value="Nucleotide-diphospho-sugar transferases"/>
    <property type="match status" value="1"/>
</dbReference>
<sequence>MGAILAGGFSRRMGQNKAAMRLVDGCPMIEWVARALERVTPTIVVIGSSSEERCFRPHVQMLSDLRPGLGPLAGIEALLVSNLADAYLVAGCDQPLLSPFLLEVLAHAAGHAYYAEVCVIHCGNSWQPLPSVWRPDALRYVRKALDAGEYRLQRVIADLRPHEIAISPEMFATAISMNCPDDLIAAGLLEC</sequence>
<protein>
    <submittedName>
        <fullName evidence="9">Molybdopterin-guanine dinucleotide biosynthesis protein MobA</fullName>
    </submittedName>
</protein>
<evidence type="ECO:0000256" key="5">
    <source>
        <dbReference type="ARBA" id="ARBA00022842"/>
    </source>
</evidence>
<dbReference type="GO" id="GO:0016779">
    <property type="term" value="F:nucleotidyltransferase activity"/>
    <property type="evidence" value="ECO:0007669"/>
    <property type="project" value="TreeGrafter"/>
</dbReference>
<evidence type="ECO:0000256" key="6">
    <source>
        <dbReference type="ARBA" id="ARBA00023134"/>
    </source>
</evidence>
<dbReference type="GO" id="GO:0006777">
    <property type="term" value="P:Mo-molybdopterin cofactor biosynthetic process"/>
    <property type="evidence" value="ECO:0007669"/>
    <property type="project" value="UniProtKB-KW"/>
</dbReference>
<evidence type="ECO:0000256" key="1">
    <source>
        <dbReference type="ARBA" id="ARBA00022490"/>
    </source>
</evidence>
<name>A0A2Z4Y9R3_SUMC1</name>
<dbReference type="AlphaFoldDB" id="A0A2Z4Y9R3"/>
<dbReference type="Pfam" id="PF12804">
    <property type="entry name" value="NTP_transf_3"/>
    <property type="match status" value="1"/>
</dbReference>
<dbReference type="KEGG" id="schv:BRCON_2373"/>
<dbReference type="GO" id="GO:0005525">
    <property type="term" value="F:GTP binding"/>
    <property type="evidence" value="ECO:0007669"/>
    <property type="project" value="UniProtKB-KW"/>
</dbReference>
<keyword evidence="7" id="KW-0501">Molybdenum cofactor biosynthesis</keyword>
<keyword evidence="4" id="KW-0547">Nucleotide-binding</keyword>
<dbReference type="InterPro" id="IPR025877">
    <property type="entry name" value="MobA-like_NTP_Trfase"/>
</dbReference>
<keyword evidence="6" id="KW-0342">GTP-binding</keyword>
<gene>
    <name evidence="9" type="ORF">BRCON_2373</name>
</gene>
<feature type="domain" description="MobA-like NTP transferase" evidence="8">
    <location>
        <begin position="2"/>
        <end position="159"/>
    </location>
</feature>
<dbReference type="Proteomes" id="UP000262583">
    <property type="component" value="Chromosome"/>
</dbReference>
<dbReference type="PANTHER" id="PTHR19136">
    <property type="entry name" value="MOLYBDENUM COFACTOR GUANYLYLTRANSFERASE"/>
    <property type="match status" value="1"/>
</dbReference>
<dbReference type="GO" id="GO:0046872">
    <property type="term" value="F:metal ion binding"/>
    <property type="evidence" value="ECO:0007669"/>
    <property type="project" value="UniProtKB-KW"/>
</dbReference>
<dbReference type="InterPro" id="IPR029044">
    <property type="entry name" value="Nucleotide-diphossugar_trans"/>
</dbReference>
<dbReference type="EMBL" id="CP030759">
    <property type="protein sequence ID" value="AXA37143.1"/>
    <property type="molecule type" value="Genomic_DNA"/>
</dbReference>
<evidence type="ECO:0000256" key="3">
    <source>
        <dbReference type="ARBA" id="ARBA00022723"/>
    </source>
</evidence>
<evidence type="ECO:0000259" key="8">
    <source>
        <dbReference type="Pfam" id="PF12804"/>
    </source>
</evidence>
<evidence type="ECO:0000313" key="9">
    <source>
        <dbReference type="EMBL" id="AXA37143.1"/>
    </source>
</evidence>
<evidence type="ECO:0000256" key="4">
    <source>
        <dbReference type="ARBA" id="ARBA00022741"/>
    </source>
</evidence>
<reference evidence="9 10" key="1">
    <citation type="submission" date="2018-05" db="EMBL/GenBank/DDBJ databases">
        <title>A metagenomic window into the 2 km-deep terrestrial subsurface aquifer revealed taxonomically and functionally diverse microbial community comprising novel uncultured bacterial lineages.</title>
        <authorList>
            <person name="Kadnikov V.V."/>
            <person name="Mardanov A.V."/>
            <person name="Beletsky A.V."/>
            <person name="Banks D."/>
            <person name="Pimenov N.V."/>
            <person name="Frank Y.A."/>
            <person name="Karnachuk O.V."/>
            <person name="Ravin N.V."/>
        </authorList>
    </citation>
    <scope>NUCLEOTIDE SEQUENCE [LARGE SCALE GENOMIC DNA]</scope>
    <source>
        <strain evidence="9">BY</strain>
    </source>
</reference>
<proteinExistence type="predicted"/>
<keyword evidence="2" id="KW-0808">Transferase</keyword>
<dbReference type="PANTHER" id="PTHR19136:SF81">
    <property type="entry name" value="MOLYBDENUM COFACTOR GUANYLYLTRANSFERASE"/>
    <property type="match status" value="1"/>
</dbReference>
<keyword evidence="5" id="KW-0460">Magnesium</keyword>
<evidence type="ECO:0000256" key="7">
    <source>
        <dbReference type="ARBA" id="ARBA00023150"/>
    </source>
</evidence>
<organism evidence="9 10">
    <name type="scientific">Sumerlaea chitinivorans</name>
    <dbReference type="NCBI Taxonomy" id="2250252"/>
    <lineage>
        <taxon>Bacteria</taxon>
        <taxon>Candidatus Sumerlaeota</taxon>
        <taxon>Candidatus Sumerlaeia</taxon>
        <taxon>Candidatus Sumerlaeales</taxon>
        <taxon>Candidatus Sumerlaeaceae</taxon>
        <taxon>Candidatus Sumerlaea</taxon>
    </lineage>
</organism>
<dbReference type="CDD" id="cd02503">
    <property type="entry name" value="MobA"/>
    <property type="match status" value="1"/>
</dbReference>
<evidence type="ECO:0000313" key="10">
    <source>
        <dbReference type="Proteomes" id="UP000262583"/>
    </source>
</evidence>
<dbReference type="InterPro" id="IPR013482">
    <property type="entry name" value="Molybde_CF_guanTrfase"/>
</dbReference>
<accession>A0A2Z4Y9R3</accession>
<evidence type="ECO:0000256" key="2">
    <source>
        <dbReference type="ARBA" id="ARBA00022679"/>
    </source>
</evidence>
<keyword evidence="3" id="KW-0479">Metal-binding</keyword>